<sequence length="113" mass="11724">MAETELERAEKRYAQAKARLLALKNRAATAARKMDTRRKVILGGALVDLAGRDATAAAMLDRLVRNLPREQDRKAFVGWTPGGALPEDGAADGAEAGGGASSAAVPAEPARGA</sequence>
<feature type="compositionally biased region" description="Low complexity" evidence="2">
    <location>
        <begin position="101"/>
        <end position="113"/>
    </location>
</feature>
<name>A0ABW0SI23_9RHOB</name>
<dbReference type="Proteomes" id="UP001596056">
    <property type="component" value="Unassembled WGS sequence"/>
</dbReference>
<evidence type="ECO:0000313" key="3">
    <source>
        <dbReference type="EMBL" id="MFC5568265.1"/>
    </source>
</evidence>
<dbReference type="EMBL" id="JBHSNA010000033">
    <property type="protein sequence ID" value="MFC5568265.1"/>
    <property type="molecule type" value="Genomic_DNA"/>
</dbReference>
<proteinExistence type="predicted"/>
<organism evidence="3 4">
    <name type="scientific">Rubellimicrobium aerolatum</name>
    <dbReference type="NCBI Taxonomy" id="490979"/>
    <lineage>
        <taxon>Bacteria</taxon>
        <taxon>Pseudomonadati</taxon>
        <taxon>Pseudomonadota</taxon>
        <taxon>Alphaproteobacteria</taxon>
        <taxon>Rhodobacterales</taxon>
        <taxon>Roseobacteraceae</taxon>
        <taxon>Rubellimicrobium</taxon>
    </lineage>
</organism>
<reference evidence="4" key="1">
    <citation type="journal article" date="2019" name="Int. J. Syst. Evol. Microbiol.">
        <title>The Global Catalogue of Microorganisms (GCM) 10K type strain sequencing project: providing services to taxonomists for standard genome sequencing and annotation.</title>
        <authorList>
            <consortium name="The Broad Institute Genomics Platform"/>
            <consortium name="The Broad Institute Genome Sequencing Center for Infectious Disease"/>
            <person name="Wu L."/>
            <person name="Ma J."/>
        </authorList>
    </citation>
    <scope>NUCLEOTIDE SEQUENCE [LARGE SCALE GENOMIC DNA]</scope>
    <source>
        <strain evidence="4">KACC 11588</strain>
    </source>
</reference>
<dbReference type="RefSeq" id="WP_342454222.1">
    <property type="nucleotide sequence ID" value="NZ_JAGGJP010000029.1"/>
</dbReference>
<evidence type="ECO:0000313" key="4">
    <source>
        <dbReference type="Proteomes" id="UP001596056"/>
    </source>
</evidence>
<evidence type="ECO:0000256" key="1">
    <source>
        <dbReference type="SAM" id="Coils"/>
    </source>
</evidence>
<feature type="compositionally biased region" description="Low complexity" evidence="2">
    <location>
        <begin position="82"/>
        <end position="94"/>
    </location>
</feature>
<feature type="region of interest" description="Disordered" evidence="2">
    <location>
        <begin position="77"/>
        <end position="113"/>
    </location>
</feature>
<gene>
    <name evidence="3" type="ORF">ACFPOC_17820</name>
</gene>
<keyword evidence="4" id="KW-1185">Reference proteome</keyword>
<evidence type="ECO:0000256" key="2">
    <source>
        <dbReference type="SAM" id="MobiDB-lite"/>
    </source>
</evidence>
<accession>A0ABW0SI23</accession>
<feature type="coiled-coil region" evidence="1">
    <location>
        <begin position="6"/>
        <end position="33"/>
    </location>
</feature>
<keyword evidence="1" id="KW-0175">Coiled coil</keyword>
<protein>
    <submittedName>
        <fullName evidence="3">Mobilization protein</fullName>
    </submittedName>
</protein>
<comment type="caution">
    <text evidence="3">The sequence shown here is derived from an EMBL/GenBank/DDBJ whole genome shotgun (WGS) entry which is preliminary data.</text>
</comment>